<gene>
    <name evidence="2" type="ORF">LDAN0321_LOCUS8218</name>
</gene>
<keyword evidence="1" id="KW-1133">Transmembrane helix</keyword>
<evidence type="ECO:0000256" key="1">
    <source>
        <dbReference type="SAM" id="Phobius"/>
    </source>
</evidence>
<dbReference type="AlphaFoldDB" id="A0A7S2KDB0"/>
<proteinExistence type="predicted"/>
<accession>A0A7S2KDB0</accession>
<reference evidence="2" key="1">
    <citation type="submission" date="2021-01" db="EMBL/GenBank/DDBJ databases">
        <authorList>
            <person name="Corre E."/>
            <person name="Pelletier E."/>
            <person name="Niang G."/>
            <person name="Scheremetjew M."/>
            <person name="Finn R."/>
            <person name="Kale V."/>
            <person name="Holt S."/>
            <person name="Cochrane G."/>
            <person name="Meng A."/>
            <person name="Brown T."/>
            <person name="Cohen L."/>
        </authorList>
    </citation>
    <scope>NUCLEOTIDE SEQUENCE</scope>
    <source>
        <strain evidence="2">B650</strain>
    </source>
</reference>
<feature type="transmembrane region" description="Helical" evidence="1">
    <location>
        <begin position="88"/>
        <end position="108"/>
    </location>
</feature>
<keyword evidence="1" id="KW-0472">Membrane</keyword>
<name>A0A7S2KDB0_9STRA</name>
<keyword evidence="1" id="KW-0812">Transmembrane</keyword>
<evidence type="ECO:0000313" key="2">
    <source>
        <dbReference type="EMBL" id="CAD9573576.1"/>
    </source>
</evidence>
<organism evidence="2">
    <name type="scientific">Leptocylindrus danicus</name>
    <dbReference type="NCBI Taxonomy" id="163516"/>
    <lineage>
        <taxon>Eukaryota</taxon>
        <taxon>Sar</taxon>
        <taxon>Stramenopiles</taxon>
        <taxon>Ochrophyta</taxon>
        <taxon>Bacillariophyta</taxon>
        <taxon>Coscinodiscophyceae</taxon>
        <taxon>Chaetocerotophycidae</taxon>
        <taxon>Leptocylindrales</taxon>
        <taxon>Leptocylindraceae</taxon>
        <taxon>Leptocylindrus</taxon>
    </lineage>
</organism>
<protein>
    <submittedName>
        <fullName evidence="2">Uncharacterized protein</fullName>
    </submittedName>
</protein>
<dbReference type="EMBL" id="HBGY01012875">
    <property type="protein sequence ID" value="CAD9573576.1"/>
    <property type="molecule type" value="Transcribed_RNA"/>
</dbReference>
<sequence length="118" mass="13364">MNDVDSLRQVYMRVMLEEAKKESSGTNIDLAGGNQQAKELDLFRTNRLINKDLKDISEEISEKSEVINVISNFQPVGYEIKGLSKNNVVIYAGLAFFAMAGFILLLQLNKFLEAYKKK</sequence>